<keyword evidence="1" id="KW-0812">Transmembrane</keyword>
<feature type="non-terminal residue" evidence="2">
    <location>
        <position position="1"/>
    </location>
</feature>
<dbReference type="AlphaFoldDB" id="A0A836ED73"/>
<feature type="transmembrane region" description="Helical" evidence="1">
    <location>
        <begin position="57"/>
        <end position="79"/>
    </location>
</feature>
<name>A0A836ED73_9HYME</name>
<reference evidence="2" key="1">
    <citation type="submission" date="2020-02" db="EMBL/GenBank/DDBJ databases">
        <title>Relaxed selection underlies rapid genomic changes in the transitions from sociality to social parasitism in ants.</title>
        <authorList>
            <person name="Bi X."/>
        </authorList>
    </citation>
    <scope>NUCLEOTIDE SEQUENCE</scope>
    <source>
        <strain evidence="2">BGI-DK2013a</strain>
        <tissue evidence="2">Whole body</tissue>
    </source>
</reference>
<dbReference type="EMBL" id="JAANHZ010000562">
    <property type="protein sequence ID" value="KAG5309763.1"/>
    <property type="molecule type" value="Genomic_DNA"/>
</dbReference>
<evidence type="ECO:0000313" key="3">
    <source>
        <dbReference type="Proteomes" id="UP000667349"/>
    </source>
</evidence>
<accession>A0A836ED73</accession>
<dbReference type="Proteomes" id="UP000667349">
    <property type="component" value="Unassembled WGS sequence"/>
</dbReference>
<protein>
    <submittedName>
        <fullName evidence="2">NU4LM oxidoreductase</fullName>
    </submittedName>
</protein>
<gene>
    <name evidence="2" type="primary">Nd4l_1</name>
    <name evidence="2" type="ORF">G6Z75_0000934</name>
</gene>
<evidence type="ECO:0000256" key="1">
    <source>
        <dbReference type="SAM" id="Phobius"/>
    </source>
</evidence>
<sequence length="95" mass="11494">FRYYIIAYIQVFLISLLLLVLIYKHIIIILIIIELLIVNMSICIYIVIVQVEIEFYLIYYLIFMVCERILGLGLLVIIVRFRGKDLYYTFNFIKF</sequence>
<feature type="transmembrane region" description="Helical" evidence="1">
    <location>
        <begin position="30"/>
        <end position="51"/>
    </location>
</feature>
<evidence type="ECO:0000313" key="2">
    <source>
        <dbReference type="EMBL" id="KAG5309763.1"/>
    </source>
</evidence>
<keyword evidence="1" id="KW-0472">Membrane</keyword>
<comment type="caution">
    <text evidence="2">The sequence shown here is derived from an EMBL/GenBank/DDBJ whole genome shotgun (WGS) entry which is preliminary data.</text>
</comment>
<organism evidence="2 3">
    <name type="scientific">Acromyrmex insinuator</name>
    <dbReference type="NCBI Taxonomy" id="230686"/>
    <lineage>
        <taxon>Eukaryota</taxon>
        <taxon>Metazoa</taxon>
        <taxon>Ecdysozoa</taxon>
        <taxon>Arthropoda</taxon>
        <taxon>Hexapoda</taxon>
        <taxon>Insecta</taxon>
        <taxon>Pterygota</taxon>
        <taxon>Neoptera</taxon>
        <taxon>Endopterygota</taxon>
        <taxon>Hymenoptera</taxon>
        <taxon>Apocrita</taxon>
        <taxon>Aculeata</taxon>
        <taxon>Formicoidea</taxon>
        <taxon>Formicidae</taxon>
        <taxon>Myrmicinae</taxon>
        <taxon>Acromyrmex</taxon>
    </lineage>
</organism>
<proteinExistence type="predicted"/>
<keyword evidence="3" id="KW-1185">Reference proteome</keyword>
<feature type="transmembrane region" description="Helical" evidence="1">
    <location>
        <begin position="6"/>
        <end position="23"/>
    </location>
</feature>
<keyword evidence="1" id="KW-1133">Transmembrane helix</keyword>
<dbReference type="Gene3D" id="1.10.287.3510">
    <property type="match status" value="1"/>
</dbReference>
<feature type="non-terminal residue" evidence="2">
    <location>
        <position position="95"/>
    </location>
</feature>